<dbReference type="Proteomes" id="UP000250079">
    <property type="component" value="Chromosome"/>
</dbReference>
<dbReference type="PANTHER" id="PTHR10110:SF195">
    <property type="entry name" value="NA(+)_H(+) ANTIPORTER NHAS2"/>
    <property type="match status" value="1"/>
</dbReference>
<comment type="similarity">
    <text evidence="2">Belongs to the monovalent cation:proton antiporter 1 (CPA1) transporter (TC 2.A.36) family.</text>
</comment>
<dbReference type="PANTHER" id="PTHR10110">
    <property type="entry name" value="SODIUM/HYDROGEN EXCHANGER"/>
    <property type="match status" value="1"/>
</dbReference>
<protein>
    <submittedName>
        <fullName evidence="14">Na(+)/H(+) antiporter NhaP</fullName>
    </submittedName>
</protein>
<evidence type="ECO:0000313" key="15">
    <source>
        <dbReference type="Proteomes" id="UP000250079"/>
    </source>
</evidence>
<dbReference type="InterPro" id="IPR006153">
    <property type="entry name" value="Cation/H_exchanger_TM"/>
</dbReference>
<evidence type="ECO:0000256" key="9">
    <source>
        <dbReference type="ARBA" id="ARBA00023065"/>
    </source>
</evidence>
<dbReference type="GO" id="GO:0015386">
    <property type="term" value="F:potassium:proton antiporter activity"/>
    <property type="evidence" value="ECO:0007669"/>
    <property type="project" value="TreeGrafter"/>
</dbReference>
<keyword evidence="15" id="KW-1185">Reference proteome</keyword>
<organism evidence="14 15">
    <name type="scientific">Granulosicoccus antarcticus IMCC3135</name>
    <dbReference type="NCBI Taxonomy" id="1192854"/>
    <lineage>
        <taxon>Bacteria</taxon>
        <taxon>Pseudomonadati</taxon>
        <taxon>Pseudomonadota</taxon>
        <taxon>Gammaproteobacteria</taxon>
        <taxon>Chromatiales</taxon>
        <taxon>Granulosicoccaceae</taxon>
        <taxon>Granulosicoccus</taxon>
    </lineage>
</organism>
<dbReference type="OrthoDB" id="9774146at2"/>
<feature type="transmembrane region" description="Helical" evidence="12">
    <location>
        <begin position="6"/>
        <end position="22"/>
    </location>
</feature>
<keyword evidence="8" id="KW-0915">Sodium</keyword>
<evidence type="ECO:0000256" key="11">
    <source>
        <dbReference type="ARBA" id="ARBA00023201"/>
    </source>
</evidence>
<feature type="transmembrane region" description="Helical" evidence="12">
    <location>
        <begin position="172"/>
        <end position="190"/>
    </location>
</feature>
<dbReference type="GO" id="GO:0005886">
    <property type="term" value="C:plasma membrane"/>
    <property type="evidence" value="ECO:0007669"/>
    <property type="project" value="UniProtKB-SubCell"/>
</dbReference>
<dbReference type="Gene3D" id="6.10.140.1330">
    <property type="match status" value="1"/>
</dbReference>
<accession>A0A2Z2NR86</accession>
<dbReference type="EMBL" id="CP018632">
    <property type="protein sequence ID" value="ASJ71250.1"/>
    <property type="molecule type" value="Genomic_DNA"/>
</dbReference>
<dbReference type="AlphaFoldDB" id="A0A2Z2NR86"/>
<feature type="transmembrane region" description="Helical" evidence="12">
    <location>
        <begin position="319"/>
        <end position="343"/>
    </location>
</feature>
<evidence type="ECO:0000256" key="10">
    <source>
        <dbReference type="ARBA" id="ARBA00023136"/>
    </source>
</evidence>
<keyword evidence="5" id="KW-1003">Cell membrane</keyword>
<dbReference type="InterPro" id="IPR018422">
    <property type="entry name" value="Cation/H_exchanger_CPA1"/>
</dbReference>
<sequence>MSLLTITSILITIAALFSYVNYQTLKLPNTIGIMVISLVFSLVLVLLGNLGYTDGVQLASGIVSQIDFDDTLLNGMLGFLLFAGAMHINLDELLKRKWSIGMMASAGVICSMFLVAGGAYYIFQWFGFQVPFIFCLLFGSLISPTDPIAVMGILKTAGASKSLEIKIAGESLFNDGVAIVLFLAIFGIAINGEVFSASHIGVLFIQEAFGGALFGIACGWLVLKMLKRVDSYQVEILLTLALVAGGSTAAAGMHLSAPIAVVMAGLMIGNHGRRDAMSNTTVQHLDTFWELIDEILNAVLFLIIGLEVMVLSLDLNTWIAGLVMAAMVLLARMISVGIPVTILRKLGRDFNPHAVKLLTWGGLRGGISVALALSIPSSPERDIIVAVTYVIVLFSILVQGLTIGKLVRATAEEPVAD</sequence>
<comment type="subcellular location">
    <subcellularLocation>
        <location evidence="1">Cell membrane</location>
        <topology evidence="1">Multi-pass membrane protein</topology>
    </subcellularLocation>
</comment>
<evidence type="ECO:0000256" key="7">
    <source>
        <dbReference type="ARBA" id="ARBA00022989"/>
    </source>
</evidence>
<feature type="transmembrane region" description="Helical" evidence="12">
    <location>
        <begin position="102"/>
        <end position="123"/>
    </location>
</feature>
<evidence type="ECO:0000256" key="6">
    <source>
        <dbReference type="ARBA" id="ARBA00022692"/>
    </source>
</evidence>
<keyword evidence="3" id="KW-0813">Transport</keyword>
<evidence type="ECO:0000256" key="5">
    <source>
        <dbReference type="ARBA" id="ARBA00022475"/>
    </source>
</evidence>
<feature type="transmembrane region" description="Helical" evidence="12">
    <location>
        <begin position="129"/>
        <end position="151"/>
    </location>
</feature>
<evidence type="ECO:0000256" key="4">
    <source>
        <dbReference type="ARBA" id="ARBA00022449"/>
    </source>
</evidence>
<dbReference type="GO" id="GO:0051453">
    <property type="term" value="P:regulation of intracellular pH"/>
    <property type="evidence" value="ECO:0007669"/>
    <property type="project" value="TreeGrafter"/>
</dbReference>
<evidence type="ECO:0000259" key="13">
    <source>
        <dbReference type="Pfam" id="PF00999"/>
    </source>
</evidence>
<keyword evidence="10 12" id="KW-0472">Membrane</keyword>
<reference evidence="14 15" key="1">
    <citation type="submission" date="2016-12" db="EMBL/GenBank/DDBJ databases">
        <authorList>
            <person name="Song W.-J."/>
            <person name="Kurnit D.M."/>
        </authorList>
    </citation>
    <scope>NUCLEOTIDE SEQUENCE [LARGE SCALE GENOMIC DNA]</scope>
    <source>
        <strain evidence="14 15">IMCC3135</strain>
    </source>
</reference>
<gene>
    <name evidence="14" type="primary">nhaP_1</name>
    <name evidence="14" type="ORF">IMCC3135_05690</name>
</gene>
<evidence type="ECO:0000256" key="8">
    <source>
        <dbReference type="ARBA" id="ARBA00023053"/>
    </source>
</evidence>
<keyword evidence="7 12" id="KW-1133">Transmembrane helix</keyword>
<feature type="transmembrane region" description="Helical" evidence="12">
    <location>
        <begin position="72"/>
        <end position="90"/>
    </location>
</feature>
<dbReference type="GO" id="GO:0098719">
    <property type="term" value="P:sodium ion import across plasma membrane"/>
    <property type="evidence" value="ECO:0007669"/>
    <property type="project" value="TreeGrafter"/>
</dbReference>
<feature type="transmembrane region" description="Helical" evidence="12">
    <location>
        <begin position="31"/>
        <end position="52"/>
    </location>
</feature>
<keyword evidence="6 12" id="KW-0812">Transmembrane</keyword>
<evidence type="ECO:0000256" key="1">
    <source>
        <dbReference type="ARBA" id="ARBA00004651"/>
    </source>
</evidence>
<feature type="transmembrane region" description="Helical" evidence="12">
    <location>
        <begin position="202"/>
        <end position="222"/>
    </location>
</feature>
<name>A0A2Z2NR86_9GAMM</name>
<evidence type="ECO:0000256" key="2">
    <source>
        <dbReference type="ARBA" id="ARBA00007367"/>
    </source>
</evidence>
<keyword evidence="9" id="KW-0406">Ion transport</keyword>
<dbReference type="KEGG" id="gai:IMCC3135_05690"/>
<keyword evidence="11" id="KW-0739">Sodium transport</keyword>
<evidence type="ECO:0000256" key="12">
    <source>
        <dbReference type="SAM" id="Phobius"/>
    </source>
</evidence>
<evidence type="ECO:0000256" key="3">
    <source>
        <dbReference type="ARBA" id="ARBA00022448"/>
    </source>
</evidence>
<feature type="transmembrane region" description="Helical" evidence="12">
    <location>
        <begin position="234"/>
        <end position="251"/>
    </location>
</feature>
<feature type="transmembrane region" description="Helical" evidence="12">
    <location>
        <begin position="383"/>
        <end position="403"/>
    </location>
</feature>
<keyword evidence="4" id="KW-0050">Antiport</keyword>
<feature type="transmembrane region" description="Helical" evidence="12">
    <location>
        <begin position="294"/>
        <end position="313"/>
    </location>
</feature>
<feature type="domain" description="Cation/H+ exchanger transmembrane" evidence="13">
    <location>
        <begin position="13"/>
        <end position="408"/>
    </location>
</feature>
<proteinExistence type="inferred from homology"/>
<dbReference type="GO" id="GO:0015385">
    <property type="term" value="F:sodium:proton antiporter activity"/>
    <property type="evidence" value="ECO:0007669"/>
    <property type="project" value="InterPro"/>
</dbReference>
<evidence type="ECO:0000313" key="14">
    <source>
        <dbReference type="EMBL" id="ASJ71250.1"/>
    </source>
</evidence>
<feature type="transmembrane region" description="Helical" evidence="12">
    <location>
        <begin position="355"/>
        <end position="377"/>
    </location>
</feature>
<dbReference type="Pfam" id="PF00999">
    <property type="entry name" value="Na_H_Exchanger"/>
    <property type="match status" value="1"/>
</dbReference>